<proteinExistence type="predicted"/>
<evidence type="ECO:0000313" key="2">
    <source>
        <dbReference type="EMBL" id="NJP31465.1"/>
    </source>
</evidence>
<gene>
    <name evidence="2" type="ORF">HCJ94_05550</name>
</gene>
<reference evidence="2 3" key="1">
    <citation type="submission" date="2020-03" db="EMBL/GenBank/DDBJ databases">
        <title>WGS of actinomycetes isolated from Thailand.</title>
        <authorList>
            <person name="Thawai C."/>
        </authorList>
    </citation>
    <scope>NUCLEOTIDE SEQUENCE [LARGE SCALE GENOMIC DNA]</scope>
    <source>
        <strain evidence="2 3">HSS6-12</strain>
    </source>
</reference>
<sequence length="58" mass="5948">MSKQKVTGSPGEAAPKSGQYKPVKGGNEVTVPKGTTLPPTPKGGDWVLVDPSKNKSGK</sequence>
<comment type="caution">
    <text evidence="2">The sequence shown here is derived from an EMBL/GenBank/DDBJ whole genome shotgun (WGS) entry which is preliminary data.</text>
</comment>
<organism evidence="2 3">
    <name type="scientific">Micromonospora thermarum</name>
    <dbReference type="NCBI Taxonomy" id="2720024"/>
    <lineage>
        <taxon>Bacteria</taxon>
        <taxon>Bacillati</taxon>
        <taxon>Actinomycetota</taxon>
        <taxon>Actinomycetes</taxon>
        <taxon>Micromonosporales</taxon>
        <taxon>Micromonosporaceae</taxon>
        <taxon>Micromonospora</taxon>
    </lineage>
</organism>
<dbReference type="EMBL" id="JAATEO010000004">
    <property type="protein sequence ID" value="NJP31465.1"/>
    <property type="molecule type" value="Genomic_DNA"/>
</dbReference>
<keyword evidence="3" id="KW-1185">Reference proteome</keyword>
<evidence type="ECO:0000313" key="3">
    <source>
        <dbReference type="Proteomes" id="UP000783871"/>
    </source>
</evidence>
<accession>A0ABX0Z109</accession>
<protein>
    <recommendedName>
        <fullName evidence="4">YjzC family protein</fullName>
    </recommendedName>
</protein>
<evidence type="ECO:0008006" key="4">
    <source>
        <dbReference type="Google" id="ProtNLM"/>
    </source>
</evidence>
<evidence type="ECO:0000256" key="1">
    <source>
        <dbReference type="SAM" id="MobiDB-lite"/>
    </source>
</evidence>
<dbReference type="Proteomes" id="UP000783871">
    <property type="component" value="Unassembled WGS sequence"/>
</dbReference>
<name>A0ABX0Z109_9ACTN</name>
<feature type="region of interest" description="Disordered" evidence="1">
    <location>
        <begin position="1"/>
        <end position="58"/>
    </location>
</feature>
<dbReference type="RefSeq" id="WP_167999871.1">
    <property type="nucleotide sequence ID" value="NZ_JAATEO010000004.1"/>
</dbReference>